<keyword evidence="3" id="KW-1185">Reference proteome</keyword>
<sequence length="215" mass="24437">MAVDMGQVAKYKGKTMEDIVIDDLKEDAEICELDAYGDESDEEGSINLHSCDDIDVLMTIYKTNTGTIPKQQWQVLIYSYPIAVVNSECLDKGDESRESDIAKGDMLNGSITDSEADPPRHQRRLCKRKIMNDDDAADQETDDEMHPTKKVCTRKNKWTEEEVTTIKTASGHLLMKGHCPGYSRIESLQDKKLCLQRRSKTQIKSKCHQLINTEY</sequence>
<evidence type="ECO:0000313" key="2">
    <source>
        <dbReference type="EMBL" id="KAL3890989.1"/>
    </source>
</evidence>
<comment type="caution">
    <text evidence="2">The sequence shown here is derived from an EMBL/GenBank/DDBJ whole genome shotgun (WGS) entry which is preliminary data.</text>
</comment>
<name>A0ABD3XXP7_SINWO</name>
<feature type="region of interest" description="Disordered" evidence="1">
    <location>
        <begin position="95"/>
        <end position="121"/>
    </location>
</feature>
<dbReference type="AlphaFoldDB" id="A0ABD3XXP7"/>
<gene>
    <name evidence="2" type="ORF">ACJMK2_003255</name>
</gene>
<dbReference type="EMBL" id="JBJQND010000001">
    <property type="protein sequence ID" value="KAL3890989.1"/>
    <property type="molecule type" value="Genomic_DNA"/>
</dbReference>
<dbReference type="Proteomes" id="UP001634394">
    <property type="component" value="Unassembled WGS sequence"/>
</dbReference>
<evidence type="ECO:0000313" key="3">
    <source>
        <dbReference type="Proteomes" id="UP001634394"/>
    </source>
</evidence>
<protein>
    <recommendedName>
        <fullName evidence="4">Myb-like domain-containing protein</fullName>
    </recommendedName>
</protein>
<evidence type="ECO:0008006" key="4">
    <source>
        <dbReference type="Google" id="ProtNLM"/>
    </source>
</evidence>
<proteinExistence type="predicted"/>
<evidence type="ECO:0000256" key="1">
    <source>
        <dbReference type="SAM" id="MobiDB-lite"/>
    </source>
</evidence>
<reference evidence="2 3" key="1">
    <citation type="submission" date="2024-11" db="EMBL/GenBank/DDBJ databases">
        <title>Chromosome-level genome assembly of the freshwater bivalve Anodonta woodiana.</title>
        <authorList>
            <person name="Chen X."/>
        </authorList>
    </citation>
    <scope>NUCLEOTIDE SEQUENCE [LARGE SCALE GENOMIC DNA]</scope>
    <source>
        <strain evidence="2">MN2024</strain>
        <tissue evidence="2">Gills</tissue>
    </source>
</reference>
<organism evidence="2 3">
    <name type="scientific">Sinanodonta woodiana</name>
    <name type="common">Chinese pond mussel</name>
    <name type="synonym">Anodonta woodiana</name>
    <dbReference type="NCBI Taxonomy" id="1069815"/>
    <lineage>
        <taxon>Eukaryota</taxon>
        <taxon>Metazoa</taxon>
        <taxon>Spiralia</taxon>
        <taxon>Lophotrochozoa</taxon>
        <taxon>Mollusca</taxon>
        <taxon>Bivalvia</taxon>
        <taxon>Autobranchia</taxon>
        <taxon>Heteroconchia</taxon>
        <taxon>Palaeoheterodonta</taxon>
        <taxon>Unionida</taxon>
        <taxon>Unionoidea</taxon>
        <taxon>Unionidae</taxon>
        <taxon>Unioninae</taxon>
        <taxon>Sinanodonta</taxon>
    </lineage>
</organism>
<accession>A0ABD3XXP7</accession>